<keyword evidence="5" id="KW-0812">Transmembrane</keyword>
<gene>
    <name evidence="7" type="ORF">SPLIT_LOCUS11890</name>
</gene>
<dbReference type="GO" id="GO:0005615">
    <property type="term" value="C:extracellular space"/>
    <property type="evidence" value="ECO:0007669"/>
    <property type="project" value="TreeGrafter"/>
</dbReference>
<dbReference type="CDD" id="cd00707">
    <property type="entry name" value="Pancreat_lipase_like"/>
    <property type="match status" value="1"/>
</dbReference>
<dbReference type="Proteomes" id="UP001153321">
    <property type="component" value="Chromosome 8"/>
</dbReference>
<comment type="subcellular location">
    <subcellularLocation>
        <location evidence="1">Secreted</location>
    </subcellularLocation>
</comment>
<name>A0A9P0N8Q8_SPOLI</name>
<comment type="similarity">
    <text evidence="2 4">Belongs to the AB hydrolase superfamily. Lipase family.</text>
</comment>
<evidence type="ECO:0000256" key="4">
    <source>
        <dbReference type="RuleBase" id="RU004262"/>
    </source>
</evidence>
<dbReference type="InterPro" id="IPR000734">
    <property type="entry name" value="TAG_lipase"/>
</dbReference>
<dbReference type="InterPro" id="IPR029058">
    <property type="entry name" value="AB_hydrolase_fold"/>
</dbReference>
<dbReference type="GO" id="GO:0016042">
    <property type="term" value="P:lipid catabolic process"/>
    <property type="evidence" value="ECO:0007669"/>
    <property type="project" value="TreeGrafter"/>
</dbReference>
<evidence type="ECO:0000313" key="7">
    <source>
        <dbReference type="EMBL" id="CAH1646539.1"/>
    </source>
</evidence>
<dbReference type="Gene3D" id="3.40.50.1820">
    <property type="entry name" value="alpha/beta hydrolase"/>
    <property type="match status" value="1"/>
</dbReference>
<keyword evidence="3" id="KW-0964">Secreted</keyword>
<dbReference type="GO" id="GO:0016298">
    <property type="term" value="F:lipase activity"/>
    <property type="evidence" value="ECO:0007669"/>
    <property type="project" value="InterPro"/>
</dbReference>
<evidence type="ECO:0000313" key="8">
    <source>
        <dbReference type="Proteomes" id="UP001153321"/>
    </source>
</evidence>
<evidence type="ECO:0000259" key="6">
    <source>
        <dbReference type="Pfam" id="PF00151"/>
    </source>
</evidence>
<evidence type="ECO:0000256" key="5">
    <source>
        <dbReference type="SAM" id="Phobius"/>
    </source>
</evidence>
<dbReference type="AlphaFoldDB" id="A0A9P0N8Q8"/>
<accession>A0A9P0N8Q8</accession>
<evidence type="ECO:0000256" key="1">
    <source>
        <dbReference type="ARBA" id="ARBA00004613"/>
    </source>
</evidence>
<organism evidence="7 8">
    <name type="scientific">Spodoptera littoralis</name>
    <name type="common">Egyptian cotton leafworm</name>
    <dbReference type="NCBI Taxonomy" id="7109"/>
    <lineage>
        <taxon>Eukaryota</taxon>
        <taxon>Metazoa</taxon>
        <taxon>Ecdysozoa</taxon>
        <taxon>Arthropoda</taxon>
        <taxon>Hexapoda</taxon>
        <taxon>Insecta</taxon>
        <taxon>Pterygota</taxon>
        <taxon>Neoptera</taxon>
        <taxon>Endopterygota</taxon>
        <taxon>Lepidoptera</taxon>
        <taxon>Glossata</taxon>
        <taxon>Ditrysia</taxon>
        <taxon>Noctuoidea</taxon>
        <taxon>Noctuidae</taxon>
        <taxon>Amphipyrinae</taxon>
        <taxon>Spodoptera</taxon>
    </lineage>
</organism>
<reference evidence="7" key="1">
    <citation type="submission" date="2022-02" db="EMBL/GenBank/DDBJ databases">
        <authorList>
            <person name="King R."/>
        </authorList>
    </citation>
    <scope>NUCLEOTIDE SEQUENCE</scope>
</reference>
<dbReference type="InterPro" id="IPR033906">
    <property type="entry name" value="Lipase_N"/>
</dbReference>
<dbReference type="PANTHER" id="PTHR11610">
    <property type="entry name" value="LIPASE"/>
    <property type="match status" value="1"/>
</dbReference>
<protein>
    <recommendedName>
        <fullName evidence="6">Lipase domain-containing protein</fullName>
    </recommendedName>
</protein>
<keyword evidence="5" id="KW-1133">Transmembrane helix</keyword>
<feature type="transmembrane region" description="Helical" evidence="5">
    <location>
        <begin position="6"/>
        <end position="29"/>
    </location>
</feature>
<dbReference type="GO" id="GO:0017171">
    <property type="term" value="F:serine hydrolase activity"/>
    <property type="evidence" value="ECO:0007669"/>
    <property type="project" value="TreeGrafter"/>
</dbReference>
<dbReference type="PANTHER" id="PTHR11610:SF37">
    <property type="entry name" value="GH01208P"/>
    <property type="match status" value="1"/>
</dbReference>
<dbReference type="FunFam" id="3.40.50.1820:FF:000122">
    <property type="entry name" value="Vitellogenin-3-like Protein"/>
    <property type="match status" value="1"/>
</dbReference>
<evidence type="ECO:0000256" key="3">
    <source>
        <dbReference type="ARBA" id="ARBA00022525"/>
    </source>
</evidence>
<feature type="domain" description="Lipase" evidence="6">
    <location>
        <begin position="40"/>
        <end position="323"/>
    </location>
</feature>
<evidence type="ECO:0000256" key="2">
    <source>
        <dbReference type="ARBA" id="ARBA00010701"/>
    </source>
</evidence>
<keyword evidence="5" id="KW-0472">Membrane</keyword>
<sequence length="331" mass="36827">MFPREIVYLFLISCCVSEIVAVFGGSVVLGKIGTNRIEDVKLRFYNGKTAEQHVDIPLSQSQQLLQVQGFNQNNPTVFYIHGYVELPEQESIKVIVNAYLQARPGTNVILLDWSEMAQGSYTLNAVWNAKRVGPAAAEQLNKLIDLGLPLEKLHIIGFSLGSQVAGYTARELKNRFNKNVKRVTVLDPAYPSFYPSSYLLQHVNAGDAEFVDVIHTDAGGYGAPVPTGTADFWPNGGRRVQPGCPIFAPIPLTEPNLCSHCRSWEYYAESVRNPEAFPASPASSYVNFQFKQNRALGMMYMGYGCDKNARGNYYLTTNHQAPFGRGLYSMY</sequence>
<dbReference type="SUPFAM" id="SSF53474">
    <property type="entry name" value="alpha/beta-Hydrolases"/>
    <property type="match status" value="1"/>
</dbReference>
<dbReference type="InterPro" id="IPR013818">
    <property type="entry name" value="Lipase"/>
</dbReference>
<dbReference type="Pfam" id="PF00151">
    <property type="entry name" value="Lipase"/>
    <property type="match status" value="1"/>
</dbReference>
<dbReference type="PRINTS" id="PR00821">
    <property type="entry name" value="TAGLIPASE"/>
</dbReference>
<proteinExistence type="inferred from homology"/>
<dbReference type="EMBL" id="LR824539">
    <property type="protein sequence ID" value="CAH1646539.1"/>
    <property type="molecule type" value="Genomic_DNA"/>
</dbReference>
<keyword evidence="8" id="KW-1185">Reference proteome</keyword>